<evidence type="ECO:0000256" key="3">
    <source>
        <dbReference type="ARBA" id="ARBA00022525"/>
    </source>
</evidence>
<organism evidence="7 8">
    <name type="scientific">Sphingobium rhizovicinum</name>
    <dbReference type="NCBI Taxonomy" id="432308"/>
    <lineage>
        <taxon>Bacteria</taxon>
        <taxon>Pseudomonadati</taxon>
        <taxon>Pseudomonadota</taxon>
        <taxon>Alphaproteobacteria</taxon>
        <taxon>Sphingomonadales</taxon>
        <taxon>Sphingomonadaceae</taxon>
        <taxon>Sphingobium</taxon>
    </lineage>
</organism>
<reference evidence="8" key="1">
    <citation type="journal article" date="2019" name="Int. J. Syst. Evol. Microbiol.">
        <title>The Global Catalogue of Microorganisms (GCM) 10K type strain sequencing project: providing services to taxonomists for standard genome sequencing and annotation.</title>
        <authorList>
            <consortium name="The Broad Institute Genomics Platform"/>
            <consortium name="The Broad Institute Genome Sequencing Center for Infectious Disease"/>
            <person name="Wu L."/>
            <person name="Ma J."/>
        </authorList>
    </citation>
    <scope>NUCLEOTIDE SEQUENCE [LARGE SCALE GENOMIC DNA]</scope>
    <source>
        <strain evidence="8">CCM 7491</strain>
    </source>
</reference>
<accession>A0ABV7NF26</accession>
<dbReference type="InterPro" id="IPR001343">
    <property type="entry name" value="Hemolysn_Ca-bd"/>
</dbReference>
<dbReference type="InterPro" id="IPR018511">
    <property type="entry name" value="Hemolysin-typ_Ca-bd_CS"/>
</dbReference>
<dbReference type="SUPFAM" id="SSF55486">
    <property type="entry name" value="Metalloproteases ('zincins'), catalytic domain"/>
    <property type="match status" value="1"/>
</dbReference>
<name>A0ABV7NF26_9SPHN</name>
<proteinExistence type="predicted"/>
<dbReference type="InterPro" id="IPR011049">
    <property type="entry name" value="Serralysin-like_metalloprot_C"/>
</dbReference>
<dbReference type="Pfam" id="PF04151">
    <property type="entry name" value="PPC"/>
    <property type="match status" value="1"/>
</dbReference>
<keyword evidence="3" id="KW-0964">Secreted</keyword>
<dbReference type="Gene3D" id="2.60.120.380">
    <property type="match status" value="2"/>
</dbReference>
<dbReference type="Pfam" id="PF08548">
    <property type="entry name" value="Peptidase_M10_C"/>
    <property type="match status" value="1"/>
</dbReference>
<dbReference type="InterPro" id="IPR013858">
    <property type="entry name" value="Peptidase_M10B_C"/>
</dbReference>
<dbReference type="PROSITE" id="PS00330">
    <property type="entry name" value="HEMOLYSIN_CALCIUM"/>
    <property type="match status" value="1"/>
</dbReference>
<dbReference type="RefSeq" id="WP_380795107.1">
    <property type="nucleotide sequence ID" value="NZ_JBHRVU010000004.1"/>
</dbReference>
<keyword evidence="4" id="KW-0677">Repeat</keyword>
<comment type="subcellular location">
    <subcellularLocation>
        <location evidence="2">Secreted</location>
    </subcellularLocation>
</comment>
<dbReference type="InterPro" id="IPR024079">
    <property type="entry name" value="MetalloPept_cat_dom_sf"/>
</dbReference>
<comment type="caution">
    <text evidence="7">The sequence shown here is derived from an EMBL/GenBank/DDBJ whole genome shotgun (WGS) entry which is preliminary data.</text>
</comment>
<dbReference type="Pfam" id="PF00353">
    <property type="entry name" value="HemolysinCabind"/>
    <property type="match status" value="2"/>
</dbReference>
<evidence type="ECO:0000256" key="2">
    <source>
        <dbReference type="ARBA" id="ARBA00004613"/>
    </source>
</evidence>
<evidence type="ECO:0000259" key="5">
    <source>
        <dbReference type="Pfam" id="PF04151"/>
    </source>
</evidence>
<keyword evidence="8" id="KW-1185">Reference proteome</keyword>
<evidence type="ECO:0000256" key="1">
    <source>
        <dbReference type="ARBA" id="ARBA00001913"/>
    </source>
</evidence>
<dbReference type="SUPFAM" id="SSF51120">
    <property type="entry name" value="beta-Roll"/>
    <property type="match status" value="2"/>
</dbReference>
<evidence type="ECO:0000256" key="4">
    <source>
        <dbReference type="ARBA" id="ARBA00022737"/>
    </source>
</evidence>
<feature type="domain" description="Peptidase C-terminal archaeal/bacterial" evidence="5">
    <location>
        <begin position="173"/>
        <end position="252"/>
    </location>
</feature>
<evidence type="ECO:0000313" key="8">
    <source>
        <dbReference type="Proteomes" id="UP001595681"/>
    </source>
</evidence>
<dbReference type="Gene3D" id="3.40.390.10">
    <property type="entry name" value="Collagenase (Catalytic Domain)"/>
    <property type="match status" value="1"/>
</dbReference>
<evidence type="ECO:0000259" key="6">
    <source>
        <dbReference type="Pfam" id="PF08548"/>
    </source>
</evidence>
<dbReference type="EMBL" id="JBHRVU010000004">
    <property type="protein sequence ID" value="MFC3441298.1"/>
    <property type="molecule type" value="Genomic_DNA"/>
</dbReference>
<sequence>MQKHVGSTAGADIITLVSHNAAQIKDSAVQAPPSEVLLDGTITGTETDFYSYNLVAGQTYMFSLRGTGADALGDTLLLLYDNSGDLITLDDDGGDGVNSLLTYTATYSGTHYIGAGAYPGSGLTGTYTLDAILQPATDVVSDTFEDAVSLNVNGVTFGFIDEGTGPYGGAYSEVDTYKVEVEAGKLYTIELSGGADYDSSYLSLPAGEIDPVMAIYDGNGDLVASADDINFSGGDLSAKVTFLAQESGTYYVDAFSWAPWTGGYTLTTSEVDLADVSPLDSIDWVNANDVPFVDVNGTPTAYVYFGDSDENFNQTADDGSPMITFDWNEYEKGQVMEALEEYEKVIGTNYEITTDVNQATFRLLKAESAEYGAYFFPQDPGYGADQGVGVFNILSGGWSAGQQQSLERGGYAFAVVLHEFGHAHGLAHPHDNGGGSDIMLGVAGSTGSYGLYNLNQGVYTVMSYNDAWDFHPDGPSPYNLAGVDNGWSGSLSAFDIAQLQSRYGASDYNTGNTTYYLTDVVDDAFYQTIWDTGGKDTIAYSGSMNATIDLTAATLDYSPTGGGMISYLDSPGAGLLRGGYTIANGVVIENATGGSGNDTLVGNDARNVLTGNAGNDVLIGGEGHDTLIGGAGKDTAVFTHDIADYYFLREQGGAIRVIDRADDRDGNDLTTGIELFQFADGTLTAAQLNPTNMVRGTAGNDSLRGVNILENRYEGGLGDDVIYGSSNNDMLFGNGGNDQYRGGLGADQFHFRGNEIDGASDMDRLYDLKFAEGDELMLAAFADGTFFDTEHVNAYNNGKNAIIGSLEGLFEADMASDLFTVSRATPYNNNLLVRIENDDTGQIQDLLISNMWSSYAAANQIDLATGVIA</sequence>
<dbReference type="Gene3D" id="2.150.10.10">
    <property type="entry name" value="Serralysin-like metalloprotease, C-terminal"/>
    <property type="match status" value="1"/>
</dbReference>
<protein>
    <submittedName>
        <fullName evidence="7">M10 family metallopeptidase C-terminal domain-containing protein</fullName>
    </submittedName>
</protein>
<gene>
    <name evidence="7" type="ORF">ACFOKF_08815</name>
</gene>
<evidence type="ECO:0000313" key="7">
    <source>
        <dbReference type="EMBL" id="MFC3441298.1"/>
    </source>
</evidence>
<dbReference type="InterPro" id="IPR007280">
    <property type="entry name" value="Peptidase_C_arc/bac"/>
</dbReference>
<dbReference type="Proteomes" id="UP001595681">
    <property type="component" value="Unassembled WGS sequence"/>
</dbReference>
<comment type="cofactor">
    <cofactor evidence="1">
        <name>Ca(2+)</name>
        <dbReference type="ChEBI" id="CHEBI:29108"/>
    </cofactor>
</comment>
<feature type="domain" description="Peptidase M10 serralysin C-terminal" evidence="6">
    <location>
        <begin position="511"/>
        <end position="641"/>
    </location>
</feature>
<dbReference type="PRINTS" id="PR00313">
    <property type="entry name" value="CABNDNGRPT"/>
</dbReference>